<dbReference type="EMBL" id="SLZR01000002">
    <property type="protein sequence ID" value="TCS43107.1"/>
    <property type="molecule type" value="Genomic_DNA"/>
</dbReference>
<organism evidence="1 2">
    <name type="scientific">Reinekea marinisedimentorum</name>
    <dbReference type="NCBI Taxonomy" id="230495"/>
    <lineage>
        <taxon>Bacteria</taxon>
        <taxon>Pseudomonadati</taxon>
        <taxon>Pseudomonadota</taxon>
        <taxon>Gammaproteobacteria</taxon>
        <taxon>Oceanospirillales</taxon>
        <taxon>Saccharospirillaceae</taxon>
        <taxon>Reinekea</taxon>
    </lineage>
</organism>
<dbReference type="Pfam" id="PF07751">
    <property type="entry name" value="Abi_2"/>
    <property type="match status" value="1"/>
</dbReference>
<dbReference type="InterPro" id="IPR011664">
    <property type="entry name" value="Abi_system_AbiD/AbiF-like"/>
</dbReference>
<gene>
    <name evidence="1" type="ORF">BCF53_102131</name>
</gene>
<proteinExistence type="predicted"/>
<sequence>MSTYDRPWKSFAEQLELLKRRGMTIVDDASAIHFLSTIGYYRLSAYWYPFRQIEMTQDTLTSDIRYARSDTFYQGTTFGDCLALYEFDKALRPLIFSSLERIEVTIRVDIAHLLGKRNTFAHHCIDEFQPTVAKKLMRSGRTRFSEWESKYGSLVNRSKEDFVKHYREHHGGQLPIWVTIETWDFGTMSQLFAMMKVPDKVQIASKYGLDWRVLQSWLRSLNYLRNLVAHHSRVWNRNIIDQPRMPKSREVSWCDACFERGGQVNRVFVLLAIIRHFLNVISDDSDWRSKVAYHILNFPKQQSEKEIQFSEMGGVKAGRIGLYKLQAIKTPA</sequence>
<dbReference type="InterPro" id="IPR017034">
    <property type="entry name" value="Abi_system_AbiD/AbiF"/>
</dbReference>
<name>A0A4R3ICI5_9GAMM</name>
<comment type="caution">
    <text evidence="1">The sequence shown here is derived from an EMBL/GenBank/DDBJ whole genome shotgun (WGS) entry which is preliminary data.</text>
</comment>
<reference evidence="1 2" key="1">
    <citation type="submission" date="2019-03" db="EMBL/GenBank/DDBJ databases">
        <title>Genomic Encyclopedia of Archaeal and Bacterial Type Strains, Phase II (KMG-II): from individual species to whole genera.</title>
        <authorList>
            <person name="Goeker M."/>
        </authorList>
    </citation>
    <scope>NUCLEOTIDE SEQUENCE [LARGE SCALE GENOMIC DNA]</scope>
    <source>
        <strain evidence="1 2">DSM 15388</strain>
    </source>
</reference>
<dbReference type="RefSeq" id="WP_132699740.1">
    <property type="nucleotide sequence ID" value="NZ_SLZR01000002.1"/>
</dbReference>
<protein>
    <submittedName>
        <fullName evidence="1">Abortive infection bacteriophage resistance protein</fullName>
    </submittedName>
</protein>
<dbReference type="OrthoDB" id="5363652at2"/>
<accession>A0A4R3ICI5</accession>
<keyword evidence="2" id="KW-1185">Reference proteome</keyword>
<evidence type="ECO:0000313" key="2">
    <source>
        <dbReference type="Proteomes" id="UP000295793"/>
    </source>
</evidence>
<dbReference type="AlphaFoldDB" id="A0A4R3ICI5"/>
<dbReference type="Proteomes" id="UP000295793">
    <property type="component" value="Unassembled WGS sequence"/>
</dbReference>
<evidence type="ECO:0000313" key="1">
    <source>
        <dbReference type="EMBL" id="TCS43107.1"/>
    </source>
</evidence>
<dbReference type="PIRSF" id="PIRSF034934">
    <property type="entry name" value="AbiF_AbiD"/>
    <property type="match status" value="1"/>
</dbReference>